<keyword evidence="2" id="KW-0255">Endonuclease</keyword>
<evidence type="ECO:0000313" key="1">
    <source>
        <dbReference type="EMBL" id="CAB4167363.1"/>
    </source>
</evidence>
<dbReference type="EMBL" id="LR797357">
    <property type="protein sequence ID" value="CAB4205343.1"/>
    <property type="molecule type" value="Genomic_DNA"/>
</dbReference>
<dbReference type="InterPro" id="IPR044925">
    <property type="entry name" value="His-Me_finger_sf"/>
</dbReference>
<organism evidence="2">
    <name type="scientific">uncultured Caudovirales phage</name>
    <dbReference type="NCBI Taxonomy" id="2100421"/>
    <lineage>
        <taxon>Viruses</taxon>
        <taxon>Duplodnaviria</taxon>
        <taxon>Heunggongvirae</taxon>
        <taxon>Uroviricota</taxon>
        <taxon>Caudoviricetes</taxon>
        <taxon>Peduoviridae</taxon>
        <taxon>Maltschvirus</taxon>
        <taxon>Maltschvirus maltsch</taxon>
    </lineage>
</organism>
<evidence type="ECO:0000313" key="2">
    <source>
        <dbReference type="EMBL" id="CAB4168447.1"/>
    </source>
</evidence>
<accession>A0A6J5PB35</accession>
<dbReference type="InterPro" id="IPR004211">
    <property type="entry name" value="Endonuclease_7"/>
</dbReference>
<keyword evidence="2" id="KW-0378">Hydrolase</keyword>
<dbReference type="EMBL" id="LR796826">
    <property type="protein sequence ID" value="CAB4168447.1"/>
    <property type="molecule type" value="Genomic_DNA"/>
</dbReference>
<reference evidence="2" key="1">
    <citation type="submission" date="2020-05" db="EMBL/GenBank/DDBJ databases">
        <authorList>
            <person name="Chiriac C."/>
            <person name="Salcher M."/>
            <person name="Ghai R."/>
            <person name="Kavagutti S V."/>
        </authorList>
    </citation>
    <scope>NUCLEOTIDE SEQUENCE</scope>
</reference>
<sequence>MASRIKGARYKFGDTTSQGTITKVLGSNGKRNMLYEIECNKCGGTHERRTDQLSGSYGITDCPMYVSPIKGRGVGNKRDTTLRRIFGITLEEYLKAHDAQQGCCAICRKSVADNGKALAVDHCHTTGKIRGLLCDLCNRGLGMFKDNTDSLVTAIQYLRKYSEEDTSVKYIPIRVK</sequence>
<name>A0A6J5PB35_9CAUD</name>
<gene>
    <name evidence="3" type="ORF">UFOVP1292_80</name>
    <name evidence="4" type="ORF">UFOVP1411_71</name>
    <name evidence="1" type="ORF">UFOVP859_15</name>
    <name evidence="2" type="ORF">UFOVP882_11</name>
</gene>
<proteinExistence type="predicted"/>
<keyword evidence="2" id="KW-0540">Nuclease</keyword>
<dbReference type="InterPro" id="IPR038563">
    <property type="entry name" value="Endonuclease_7_sf"/>
</dbReference>
<dbReference type="SUPFAM" id="SSF54060">
    <property type="entry name" value="His-Me finger endonucleases"/>
    <property type="match status" value="1"/>
</dbReference>
<dbReference type="Pfam" id="PF02945">
    <property type="entry name" value="Endonuclease_7"/>
    <property type="match status" value="1"/>
</dbReference>
<evidence type="ECO:0000313" key="4">
    <source>
        <dbReference type="EMBL" id="CAB4205343.1"/>
    </source>
</evidence>
<protein>
    <submittedName>
        <fullName evidence="2">Recombination endonuclease VII</fullName>
    </submittedName>
</protein>
<dbReference type="EMBL" id="LR796816">
    <property type="protein sequence ID" value="CAB4167363.1"/>
    <property type="molecule type" value="Genomic_DNA"/>
</dbReference>
<dbReference type="Gene3D" id="3.40.1800.10">
    <property type="entry name" value="His-Me finger endonucleases"/>
    <property type="match status" value="1"/>
</dbReference>
<dbReference type="GO" id="GO:0004519">
    <property type="term" value="F:endonuclease activity"/>
    <property type="evidence" value="ECO:0007669"/>
    <property type="project" value="UniProtKB-KW"/>
</dbReference>
<dbReference type="EMBL" id="LR797251">
    <property type="protein sequence ID" value="CAB4196476.1"/>
    <property type="molecule type" value="Genomic_DNA"/>
</dbReference>
<evidence type="ECO:0000313" key="3">
    <source>
        <dbReference type="EMBL" id="CAB4196476.1"/>
    </source>
</evidence>